<dbReference type="InterPro" id="IPR013325">
    <property type="entry name" value="RNA_pol_sigma_r2"/>
</dbReference>
<feature type="domain" description="RNA polymerase sigma-70 region 2" evidence="1">
    <location>
        <begin position="7"/>
        <end position="71"/>
    </location>
</feature>
<dbReference type="GO" id="GO:0016987">
    <property type="term" value="F:sigma factor activity"/>
    <property type="evidence" value="ECO:0007669"/>
    <property type="project" value="TreeGrafter"/>
</dbReference>
<organism evidence="2 3">
    <name type="scientific">Flammeovirga pacifica</name>
    <dbReference type="NCBI Taxonomy" id="915059"/>
    <lineage>
        <taxon>Bacteria</taxon>
        <taxon>Pseudomonadati</taxon>
        <taxon>Bacteroidota</taxon>
        <taxon>Cytophagia</taxon>
        <taxon>Cytophagales</taxon>
        <taxon>Flammeovirgaceae</taxon>
        <taxon>Flammeovirga</taxon>
    </lineage>
</organism>
<reference evidence="2 3" key="1">
    <citation type="journal article" date="2012" name="Int. J. Syst. Evol. Microbiol.">
        <title>Flammeovirga pacifica sp. nov., isolated from deep-sea sediment.</title>
        <authorList>
            <person name="Xu H."/>
            <person name="Fu Y."/>
            <person name="Yang N."/>
            <person name="Ding Z."/>
            <person name="Lai Q."/>
            <person name="Zeng R."/>
        </authorList>
    </citation>
    <scope>NUCLEOTIDE SEQUENCE [LARGE SCALE GENOMIC DNA]</scope>
    <source>
        <strain evidence="3">DSM 24597 / LMG 26175 / WPAGA1</strain>
    </source>
</reference>
<dbReference type="InterPro" id="IPR052704">
    <property type="entry name" value="ECF_Sigma-70_Domain"/>
</dbReference>
<dbReference type="Gene3D" id="1.10.1740.10">
    <property type="match status" value="1"/>
</dbReference>
<dbReference type="PANTHER" id="PTHR30173:SF36">
    <property type="entry name" value="ECF RNA POLYMERASE SIGMA FACTOR SIGJ"/>
    <property type="match status" value="1"/>
</dbReference>
<dbReference type="STRING" id="915059.NH26_01905"/>
<dbReference type="InterPro" id="IPR014284">
    <property type="entry name" value="RNA_pol_sigma-70_dom"/>
</dbReference>
<gene>
    <name evidence="2" type="ORF">NH26_01905</name>
</gene>
<proteinExistence type="predicted"/>
<dbReference type="RefSeq" id="WP_052432191.1">
    <property type="nucleotide sequence ID" value="NZ_JRYR02000001.1"/>
</dbReference>
<dbReference type="Pfam" id="PF04542">
    <property type="entry name" value="Sigma70_r2"/>
    <property type="match status" value="1"/>
</dbReference>
<dbReference type="OrthoDB" id="3211555at2"/>
<keyword evidence="3" id="KW-1185">Reference proteome</keyword>
<dbReference type="Proteomes" id="UP000179797">
    <property type="component" value="Unassembled WGS sequence"/>
</dbReference>
<evidence type="ECO:0000313" key="3">
    <source>
        <dbReference type="Proteomes" id="UP000179797"/>
    </source>
</evidence>
<protein>
    <recommendedName>
        <fullName evidence="1">RNA polymerase sigma-70 region 2 domain-containing protein</fullName>
    </recommendedName>
</protein>
<dbReference type="GO" id="GO:0006352">
    <property type="term" value="P:DNA-templated transcription initiation"/>
    <property type="evidence" value="ECO:0007669"/>
    <property type="project" value="InterPro"/>
</dbReference>
<dbReference type="EMBL" id="JRYR02000001">
    <property type="protein sequence ID" value="OHX65192.1"/>
    <property type="molecule type" value="Genomic_DNA"/>
</dbReference>
<evidence type="ECO:0000313" key="2">
    <source>
        <dbReference type="EMBL" id="OHX65192.1"/>
    </source>
</evidence>
<dbReference type="PANTHER" id="PTHR30173">
    <property type="entry name" value="SIGMA 19 FACTOR"/>
    <property type="match status" value="1"/>
</dbReference>
<name>A0A1S1YVY6_FLAPC</name>
<comment type="caution">
    <text evidence="2">The sequence shown here is derived from an EMBL/GenBank/DDBJ whole genome shotgun (WGS) entry which is preliminary data.</text>
</comment>
<accession>A0A1S1YVY6</accession>
<dbReference type="InterPro" id="IPR013324">
    <property type="entry name" value="RNA_pol_sigma_r3/r4-like"/>
</dbReference>
<dbReference type="AlphaFoldDB" id="A0A1S1YVY6"/>
<sequence length="210" mass="24651">MSAEQAITEYRPLLYAVAYRILGVASDAEDMVQETFLKIMRVDLSKIEDIKNYLIKTITNTCLNHLDALKRKKEHLVDNWSNITHNFHFDPFDQWSSDKASEISEGLKNMMKRLNDSELGVYLLKEAFNLNYNEITDIAKKKADHCRQLFHRSKMKLEDGKDKFNVDPEKHFQIYKRFQQANKDGEVRSLVDFIFGDKKSKQKRNLPNNS</sequence>
<evidence type="ECO:0000259" key="1">
    <source>
        <dbReference type="Pfam" id="PF04542"/>
    </source>
</evidence>
<dbReference type="NCBIfam" id="TIGR02937">
    <property type="entry name" value="sigma70-ECF"/>
    <property type="match status" value="1"/>
</dbReference>
<dbReference type="InterPro" id="IPR007627">
    <property type="entry name" value="RNA_pol_sigma70_r2"/>
</dbReference>
<dbReference type="SUPFAM" id="SSF88659">
    <property type="entry name" value="Sigma3 and sigma4 domains of RNA polymerase sigma factors"/>
    <property type="match status" value="1"/>
</dbReference>
<dbReference type="SUPFAM" id="SSF88946">
    <property type="entry name" value="Sigma2 domain of RNA polymerase sigma factors"/>
    <property type="match status" value="1"/>
</dbReference>